<dbReference type="EMBL" id="MLAK01001077">
    <property type="protein sequence ID" value="OHS98058.1"/>
    <property type="molecule type" value="Genomic_DNA"/>
</dbReference>
<evidence type="ECO:0000313" key="2">
    <source>
        <dbReference type="Proteomes" id="UP000179807"/>
    </source>
</evidence>
<comment type="caution">
    <text evidence="1">The sequence shown here is derived from an EMBL/GenBank/DDBJ whole genome shotgun (WGS) entry which is preliminary data.</text>
</comment>
<accession>A0A1J4JFX7</accession>
<protein>
    <submittedName>
        <fullName evidence="1">Uncharacterized protein</fullName>
    </submittedName>
</protein>
<organism evidence="1 2">
    <name type="scientific">Tritrichomonas foetus</name>
    <dbReference type="NCBI Taxonomy" id="1144522"/>
    <lineage>
        <taxon>Eukaryota</taxon>
        <taxon>Metamonada</taxon>
        <taxon>Parabasalia</taxon>
        <taxon>Tritrichomonadida</taxon>
        <taxon>Tritrichomonadidae</taxon>
        <taxon>Tritrichomonas</taxon>
    </lineage>
</organism>
<dbReference type="VEuPathDB" id="TrichDB:TRFO_35588"/>
<gene>
    <name evidence="1" type="ORF">TRFO_35588</name>
</gene>
<keyword evidence="2" id="KW-1185">Reference proteome</keyword>
<evidence type="ECO:0000313" key="1">
    <source>
        <dbReference type="EMBL" id="OHS98058.1"/>
    </source>
</evidence>
<sequence length="279" mass="32186">MRLNFSEKKWYDFTSMTAGVLPKRPFRTITVIDGNGEIVMIYDLKEKRKLLYKFDQKKRDCNKIHAEYGIHETFNGIIRTPPCAQLTNGCLCDHIISDQRFPFISQNEGPPPSNHLFGPVQKQEESMLSLSMESQRQCEQKLNNDCPNFMVNQRNERNALINDEIINQQLFIANEKDIIDDNLLERIKSESLNSSVNYCEETNNSCEMDCCSIFDDSISVDCHGANKVSHKMNTSIKREHNQKEDFLDNIISHDFGKLLTLEVYQEVIAVICDSAKCDQ</sequence>
<dbReference type="AlphaFoldDB" id="A0A1J4JFX7"/>
<dbReference type="Proteomes" id="UP000179807">
    <property type="component" value="Unassembled WGS sequence"/>
</dbReference>
<name>A0A1J4JFX7_9EUKA</name>
<reference evidence="1" key="1">
    <citation type="submission" date="2016-10" db="EMBL/GenBank/DDBJ databases">
        <authorList>
            <person name="Benchimol M."/>
            <person name="Almeida L.G."/>
            <person name="Vasconcelos A.T."/>
            <person name="Perreira-Neves A."/>
            <person name="Rosa I.A."/>
            <person name="Tasca T."/>
            <person name="Bogo M.R."/>
            <person name="de Souza W."/>
        </authorList>
    </citation>
    <scope>NUCLEOTIDE SEQUENCE [LARGE SCALE GENOMIC DNA]</scope>
    <source>
        <strain evidence="1">K</strain>
    </source>
</reference>
<dbReference type="GeneID" id="94845048"/>
<dbReference type="RefSeq" id="XP_068351195.1">
    <property type="nucleotide sequence ID" value="XM_068510344.1"/>
</dbReference>
<proteinExistence type="predicted"/>